<dbReference type="AlphaFoldDB" id="A0A518EMN5"/>
<dbReference type="OrthoDB" id="200241at2"/>
<evidence type="ECO:0000256" key="1">
    <source>
        <dbReference type="SAM" id="MobiDB-lite"/>
    </source>
</evidence>
<dbReference type="Proteomes" id="UP000320390">
    <property type="component" value="Chromosome"/>
</dbReference>
<evidence type="ECO:0000313" key="3">
    <source>
        <dbReference type="EMBL" id="QDV05352.1"/>
    </source>
</evidence>
<keyword evidence="4" id="KW-1185">Reference proteome</keyword>
<dbReference type="RefSeq" id="WP_145194765.1">
    <property type="nucleotide sequence ID" value="NZ_CP036434.1"/>
</dbReference>
<dbReference type="EMBL" id="CP036434">
    <property type="protein sequence ID" value="QDV05352.1"/>
    <property type="molecule type" value="Genomic_DNA"/>
</dbReference>
<evidence type="ECO:0000313" key="4">
    <source>
        <dbReference type="Proteomes" id="UP000320390"/>
    </source>
</evidence>
<protein>
    <submittedName>
        <fullName evidence="3">Uncharacterized protein</fullName>
    </submittedName>
</protein>
<organism evidence="3 4">
    <name type="scientific">Saltatorellus ferox</name>
    <dbReference type="NCBI Taxonomy" id="2528018"/>
    <lineage>
        <taxon>Bacteria</taxon>
        <taxon>Pseudomonadati</taxon>
        <taxon>Planctomycetota</taxon>
        <taxon>Planctomycetia</taxon>
        <taxon>Planctomycetia incertae sedis</taxon>
        <taxon>Saltatorellus</taxon>
    </lineage>
</organism>
<feature type="chain" id="PRO_5021816249" evidence="2">
    <location>
        <begin position="22"/>
        <end position="188"/>
    </location>
</feature>
<feature type="signal peptide" evidence="2">
    <location>
        <begin position="1"/>
        <end position="21"/>
    </location>
</feature>
<accession>A0A518EMN5</accession>
<keyword evidence="2" id="KW-0732">Signal</keyword>
<evidence type="ECO:0000256" key="2">
    <source>
        <dbReference type="SAM" id="SignalP"/>
    </source>
</evidence>
<proteinExistence type="predicted"/>
<feature type="region of interest" description="Disordered" evidence="1">
    <location>
        <begin position="166"/>
        <end position="188"/>
    </location>
</feature>
<reference evidence="3 4" key="1">
    <citation type="submission" date="2019-02" db="EMBL/GenBank/DDBJ databases">
        <title>Deep-cultivation of Planctomycetes and their phenomic and genomic characterization uncovers novel biology.</title>
        <authorList>
            <person name="Wiegand S."/>
            <person name="Jogler M."/>
            <person name="Boedeker C."/>
            <person name="Pinto D."/>
            <person name="Vollmers J."/>
            <person name="Rivas-Marin E."/>
            <person name="Kohn T."/>
            <person name="Peeters S.H."/>
            <person name="Heuer A."/>
            <person name="Rast P."/>
            <person name="Oberbeckmann S."/>
            <person name="Bunk B."/>
            <person name="Jeske O."/>
            <person name="Meyerdierks A."/>
            <person name="Storesund J.E."/>
            <person name="Kallscheuer N."/>
            <person name="Luecker S."/>
            <person name="Lage O.M."/>
            <person name="Pohl T."/>
            <person name="Merkel B.J."/>
            <person name="Hornburger P."/>
            <person name="Mueller R.-W."/>
            <person name="Bruemmer F."/>
            <person name="Labrenz M."/>
            <person name="Spormann A.M."/>
            <person name="Op den Camp H."/>
            <person name="Overmann J."/>
            <person name="Amann R."/>
            <person name="Jetten M.S.M."/>
            <person name="Mascher T."/>
            <person name="Medema M.H."/>
            <person name="Devos D.P."/>
            <person name="Kaster A.-K."/>
            <person name="Ovreas L."/>
            <person name="Rohde M."/>
            <person name="Galperin M.Y."/>
            <person name="Jogler C."/>
        </authorList>
    </citation>
    <scope>NUCLEOTIDE SEQUENCE [LARGE SCALE GENOMIC DNA]</scope>
    <source>
        <strain evidence="3 4">Poly30</strain>
    </source>
</reference>
<gene>
    <name evidence="3" type="ORF">Poly30_08490</name>
</gene>
<name>A0A518EMN5_9BACT</name>
<sequence precursor="true">MLPFQNAFRLGIAAATIVAVAACSGSEASHEGHDHAEGEGHAHSAKFGGTLVELGDHFANIEFLHDPATGDVKLFTMDAHATTSQRSSTEAPVLTIKPHGDEVGFQVTLAPRVGGVTSTEKVGDSSLFTGQHDSIKGLDHFMVVVSEISLKGKTFENIEFLHPADAHDEAEGGDHGDHEGHDHEDSDG</sequence>